<dbReference type="PANTHER" id="PTHR23359">
    <property type="entry name" value="NUCLEOTIDE KINASE"/>
    <property type="match status" value="1"/>
</dbReference>
<dbReference type="InterPro" id="IPR000850">
    <property type="entry name" value="Adenylat/UMP-CMP_kin"/>
</dbReference>
<evidence type="ECO:0000313" key="6">
    <source>
        <dbReference type="RefSeq" id="XP_026737998.1"/>
    </source>
</evidence>
<keyword evidence="3 4" id="KW-0418">Kinase</keyword>
<dbReference type="CDD" id="cd01428">
    <property type="entry name" value="ADK"/>
    <property type="match status" value="1"/>
</dbReference>
<dbReference type="KEGG" id="tnl:113501153"/>
<gene>
    <name evidence="6" type="primary">LOC113501153</name>
</gene>
<dbReference type="Proteomes" id="UP000322000">
    <property type="component" value="Chromosome 15"/>
</dbReference>
<dbReference type="HAMAP" id="MF_00235">
    <property type="entry name" value="Adenylate_kinase_Adk"/>
    <property type="match status" value="1"/>
</dbReference>
<evidence type="ECO:0000256" key="4">
    <source>
        <dbReference type="RuleBase" id="RU003330"/>
    </source>
</evidence>
<dbReference type="RefSeq" id="XP_026737998.1">
    <property type="nucleotide sequence ID" value="XM_026882197.1"/>
</dbReference>
<dbReference type="GO" id="GO:0005524">
    <property type="term" value="F:ATP binding"/>
    <property type="evidence" value="ECO:0007669"/>
    <property type="project" value="InterPro"/>
</dbReference>
<dbReference type="Pfam" id="PF00406">
    <property type="entry name" value="ADK"/>
    <property type="match status" value="1"/>
</dbReference>
<dbReference type="InParanoid" id="A0A7E5WBA6"/>
<evidence type="ECO:0000256" key="3">
    <source>
        <dbReference type="ARBA" id="ARBA00022777"/>
    </source>
</evidence>
<protein>
    <submittedName>
        <fullName evidence="6">Adenylate kinase isoenzyme 1-like</fullName>
    </submittedName>
</protein>
<dbReference type="PRINTS" id="PR00094">
    <property type="entry name" value="ADENYLTKNASE"/>
</dbReference>
<dbReference type="Gene3D" id="3.40.50.300">
    <property type="entry name" value="P-loop containing nucleotide triphosphate hydrolases"/>
    <property type="match status" value="1"/>
</dbReference>
<dbReference type="FunCoup" id="A0A7E5WBA6">
    <property type="interactions" value="303"/>
</dbReference>
<evidence type="ECO:0000256" key="2">
    <source>
        <dbReference type="ARBA" id="ARBA00022741"/>
    </source>
</evidence>
<dbReference type="GO" id="GO:0019205">
    <property type="term" value="F:nucleobase-containing compound kinase activity"/>
    <property type="evidence" value="ECO:0007669"/>
    <property type="project" value="InterPro"/>
</dbReference>
<keyword evidence="1 4" id="KW-0808">Transferase</keyword>
<dbReference type="GO" id="GO:0006139">
    <property type="term" value="P:nucleobase-containing compound metabolic process"/>
    <property type="evidence" value="ECO:0007669"/>
    <property type="project" value="InterPro"/>
</dbReference>
<name>A0A7E5WBA6_TRINI</name>
<proteinExistence type="inferred from homology"/>
<evidence type="ECO:0000256" key="1">
    <source>
        <dbReference type="ARBA" id="ARBA00022679"/>
    </source>
</evidence>
<dbReference type="InterPro" id="IPR027417">
    <property type="entry name" value="P-loop_NTPase"/>
</dbReference>
<dbReference type="OrthoDB" id="442176at2759"/>
<evidence type="ECO:0000313" key="5">
    <source>
        <dbReference type="Proteomes" id="UP000322000"/>
    </source>
</evidence>
<organism evidence="5 6">
    <name type="scientific">Trichoplusia ni</name>
    <name type="common">Cabbage looper</name>
    <dbReference type="NCBI Taxonomy" id="7111"/>
    <lineage>
        <taxon>Eukaryota</taxon>
        <taxon>Metazoa</taxon>
        <taxon>Ecdysozoa</taxon>
        <taxon>Arthropoda</taxon>
        <taxon>Hexapoda</taxon>
        <taxon>Insecta</taxon>
        <taxon>Pterygota</taxon>
        <taxon>Neoptera</taxon>
        <taxon>Endopterygota</taxon>
        <taxon>Lepidoptera</taxon>
        <taxon>Glossata</taxon>
        <taxon>Ditrysia</taxon>
        <taxon>Noctuoidea</taxon>
        <taxon>Noctuidae</taxon>
        <taxon>Plusiinae</taxon>
        <taxon>Trichoplusia</taxon>
    </lineage>
</organism>
<dbReference type="GeneID" id="113501153"/>
<dbReference type="PROSITE" id="PS00113">
    <property type="entry name" value="ADENYLATE_KINASE"/>
    <property type="match status" value="1"/>
</dbReference>
<sequence>MEQKYCVSCDEPVVEKKPPCPLMCKSPKCAAYQDRCKINTEITPIIWVLGGPGSGKETQCKRIVAQYGYTHLSTGDLLRNEINSGSDRGKCLTSIMARGGLVPNDLVLAVLKEAMINLAPTSQGFLVDGYPREKSQGAEFEKVIAPATALLFFEASHATLIKRLLYRAQTSNRPDDNEETIKLRLKTFDENNDLVLDQYKDKLIRINAEPHPDAIFNSVKEALDPIAQQSQAARAARTAAQQNAF</sequence>
<reference evidence="6" key="1">
    <citation type="submission" date="2025-08" db="UniProtKB">
        <authorList>
            <consortium name="RefSeq"/>
        </authorList>
    </citation>
    <scope>IDENTIFICATION</scope>
</reference>
<accession>A0A7E5WBA6</accession>
<keyword evidence="2" id="KW-0547">Nucleotide-binding</keyword>
<dbReference type="AlphaFoldDB" id="A0A7E5WBA6"/>
<dbReference type="SUPFAM" id="SSF52540">
    <property type="entry name" value="P-loop containing nucleoside triphosphate hydrolases"/>
    <property type="match status" value="1"/>
</dbReference>
<dbReference type="InterPro" id="IPR033690">
    <property type="entry name" value="Adenylat_kinase_CS"/>
</dbReference>
<keyword evidence="5" id="KW-1185">Reference proteome</keyword>
<comment type="similarity">
    <text evidence="4">Belongs to the adenylate kinase family.</text>
</comment>